<feature type="non-terminal residue" evidence="2">
    <location>
        <position position="1"/>
    </location>
</feature>
<dbReference type="Gene3D" id="2.60.120.260">
    <property type="entry name" value="Galactose-binding domain-like"/>
    <property type="match status" value="2"/>
</dbReference>
<name>X0RZ26_9ZZZZ</name>
<dbReference type="InterPro" id="IPR000421">
    <property type="entry name" value="FA58C"/>
</dbReference>
<evidence type="ECO:0000313" key="2">
    <source>
        <dbReference type="EMBL" id="GAF68957.1"/>
    </source>
</evidence>
<dbReference type="Pfam" id="PF00754">
    <property type="entry name" value="F5_F8_type_C"/>
    <property type="match status" value="2"/>
</dbReference>
<dbReference type="PANTHER" id="PTHR24543">
    <property type="entry name" value="MULTICOPPER OXIDASE-RELATED"/>
    <property type="match status" value="1"/>
</dbReference>
<reference evidence="2" key="1">
    <citation type="journal article" date="2014" name="Front. Microbiol.">
        <title>High frequency of phylogenetically diverse reductive dehalogenase-homologous genes in deep subseafloor sedimentary metagenomes.</title>
        <authorList>
            <person name="Kawai M."/>
            <person name="Futagami T."/>
            <person name="Toyoda A."/>
            <person name="Takaki Y."/>
            <person name="Nishi S."/>
            <person name="Hori S."/>
            <person name="Arai W."/>
            <person name="Tsubouchi T."/>
            <person name="Morono Y."/>
            <person name="Uchiyama I."/>
            <person name="Ito T."/>
            <person name="Fujiyama A."/>
            <person name="Inagaki F."/>
            <person name="Takami H."/>
        </authorList>
    </citation>
    <scope>NUCLEOTIDE SEQUENCE</scope>
    <source>
        <strain evidence="2">Expedition CK06-06</strain>
    </source>
</reference>
<feature type="domain" description="F5/8 type C" evidence="1">
    <location>
        <begin position="275"/>
        <end position="415"/>
    </location>
</feature>
<dbReference type="InterPro" id="IPR008979">
    <property type="entry name" value="Galactose-bd-like_sf"/>
</dbReference>
<protein>
    <recommendedName>
        <fullName evidence="1">F5/8 type C domain-containing protein</fullName>
    </recommendedName>
</protein>
<organism evidence="2">
    <name type="scientific">marine sediment metagenome</name>
    <dbReference type="NCBI Taxonomy" id="412755"/>
    <lineage>
        <taxon>unclassified sequences</taxon>
        <taxon>metagenomes</taxon>
        <taxon>ecological metagenomes</taxon>
    </lineage>
</organism>
<comment type="caution">
    <text evidence="2">The sequence shown here is derived from an EMBL/GenBank/DDBJ whole genome shotgun (WGS) entry which is preliminary data.</text>
</comment>
<gene>
    <name evidence="2" type="ORF">S01H1_12563</name>
</gene>
<evidence type="ECO:0000259" key="1">
    <source>
        <dbReference type="PROSITE" id="PS50022"/>
    </source>
</evidence>
<feature type="non-terminal residue" evidence="2">
    <location>
        <position position="415"/>
    </location>
</feature>
<dbReference type="PROSITE" id="PS50022">
    <property type="entry name" value="FA58C_3"/>
    <property type="match status" value="2"/>
</dbReference>
<dbReference type="EMBL" id="BARS01006455">
    <property type="protein sequence ID" value="GAF68957.1"/>
    <property type="molecule type" value="Genomic_DNA"/>
</dbReference>
<accession>X0RZ26</accession>
<dbReference type="SUPFAM" id="SSF49785">
    <property type="entry name" value="Galactose-binding domain-like"/>
    <property type="match status" value="2"/>
</dbReference>
<dbReference type="AlphaFoldDB" id="X0RZ26"/>
<proteinExistence type="predicted"/>
<feature type="domain" description="F5/8 type C" evidence="1">
    <location>
        <begin position="152"/>
        <end position="259"/>
    </location>
</feature>
<sequence>EIEGGIIKINPREKRIDLGSEGKVKNLFIGVTPAIYSQEISIPSKLAYKVEVRMKISPKSQSMISFPHAQLPISKRNGLILTDELRGLITKIFEGDLATSEYQRELKEILLPKKVSASSTFYNRATPFLTQGVFNYKAKNLIDGMYGDEHSWKGGSASSWWKIDLMAPTEVSGVIWSCDRTGKSKSNNSPPPKNYTIQTSLDDKDWVVVKEVKDYIRESRGETKTDTFEPITARYVKMVASGTINHQPVAIDEVDIISEPVSFIDAVKNLYRIDKLEDKLQLIADFDRFSHMKAYASSIYPGAAGFKIEHLIDGNYGHDHTWVVPPGGGFLKSWIKIDLQIPTEINKVVWSGDRKGYAQNVIKNYTIQTSLDDKDWVVVKEVKDYNPEYRGETKTDTFEPITARYVKMAINSTHE</sequence>